<feature type="region of interest" description="Disordered" evidence="1">
    <location>
        <begin position="333"/>
        <end position="352"/>
    </location>
</feature>
<proteinExistence type="predicted"/>
<dbReference type="EMBL" id="CCKQ01011375">
    <property type="protein sequence ID" value="CDW82932.1"/>
    <property type="molecule type" value="Genomic_DNA"/>
</dbReference>
<gene>
    <name evidence="2" type="primary">Contig1226.g1341</name>
    <name evidence="2" type="ORF">STYLEM_11969</name>
</gene>
<accession>A0A078ANQ1</accession>
<dbReference type="PANTHER" id="PTHR38150">
    <property type="entry name" value="EF-HAND DOMAIN-CONTAINING PROTEIN"/>
    <property type="match status" value="1"/>
</dbReference>
<dbReference type="OrthoDB" id="327847at2759"/>
<evidence type="ECO:0000256" key="1">
    <source>
        <dbReference type="SAM" id="MobiDB-lite"/>
    </source>
</evidence>
<evidence type="ECO:0000313" key="3">
    <source>
        <dbReference type="Proteomes" id="UP000039865"/>
    </source>
</evidence>
<sequence length="958" mass="111648">MAARMRSLVEIIEDTEEDGLDENPIFDTFDQDNLDISIGDERINKNLLEKYVDITQKKASICNKLFEEKIVHQSSQSQEEPPLRIVNYDKNKYYHQQQLITGEFLKQNGCIQLGRISPSKSQNLLQSQKLSYQSLPNPSPIPMPMQQISNHFQQAKNSSNISIFDQSKLSTSQIDNASTKSMIQSTRTFHSVLNGTSNHNSSINHNTINNSKIKKNYQAHFQRLGSLKNTFSTYSSMPKSVLQNQQNISQKENRADSSNVLNSHFDSFIQDQEKYIKKPSHNQKIEVQRPKTQTGYHHKMTSMYQYNTLSRENSKERYSQRYPFQLQDRLNESQNLRHSSQSQNELSSRLVQHKDRVSQKIALLQEDQEEQVMKECSFTPHFVNSKSHTSKIQFPNKNYSSTVQNSPQAQLNGNNSRCNSSLMPRSPKQFYDDQLQYQEKTMKKLLYKFQEQLVEEQKDLDKVQLVCKGSERILAQRKACSNSLSPTSVYDRLYRQEDKKEKMQSRQLSPEFTFQPQILSATGLLDRDHKKVEDILYCDALRRQKERQLSIELREQEIQELSQITSIGVLPKSEKYLQQPFEREFKYAVQAMFGRIQDFDFHQVDLKQIEEIMASLGFIRDNTDRIELLKLWEYIGHKESSLGCSYIYLDQLFNILLNIQNIRGKTDYKECRKIHYKFARFYKNREQFVKIIKKKTVETPKSHTMAKPMINPLSRIISESQDQKSLVKNRHDQLILKGREYEKRRQDQSLASLERQIKDCTFKPELNIKRNRSPNSQNLIQKRSVLGEISLSNKVGSYGSNISKKSEGQSKVTNKEIIESISRVMMKGNYIMNNSNKRTGQNKVSSMLRKSMKENLPENLNFNNLAENVKSTMASMQSQQVSQRASENPKPPVEIDNPLVYLDIHINKEQVDRITLYKGQNPDEVIHRFAMKNFLTNSDVEIIKRALKSQVPEAFDQN</sequence>
<dbReference type="PANTHER" id="PTHR38150:SF1">
    <property type="entry name" value="PFU DOMAIN-CONTAINING PROTEIN"/>
    <property type="match status" value="1"/>
</dbReference>
<protein>
    <submittedName>
        <fullName evidence="2">Uncharacterized protein</fullName>
    </submittedName>
</protein>
<dbReference type="Proteomes" id="UP000039865">
    <property type="component" value="Unassembled WGS sequence"/>
</dbReference>
<organism evidence="2 3">
    <name type="scientific">Stylonychia lemnae</name>
    <name type="common">Ciliate</name>
    <dbReference type="NCBI Taxonomy" id="5949"/>
    <lineage>
        <taxon>Eukaryota</taxon>
        <taxon>Sar</taxon>
        <taxon>Alveolata</taxon>
        <taxon>Ciliophora</taxon>
        <taxon>Intramacronucleata</taxon>
        <taxon>Spirotrichea</taxon>
        <taxon>Stichotrichia</taxon>
        <taxon>Sporadotrichida</taxon>
        <taxon>Oxytrichidae</taxon>
        <taxon>Stylonychinae</taxon>
        <taxon>Stylonychia</taxon>
    </lineage>
</organism>
<evidence type="ECO:0000313" key="2">
    <source>
        <dbReference type="EMBL" id="CDW82932.1"/>
    </source>
</evidence>
<reference evidence="2 3" key="1">
    <citation type="submission" date="2014-06" db="EMBL/GenBank/DDBJ databases">
        <authorList>
            <person name="Swart Estienne"/>
        </authorList>
    </citation>
    <scope>NUCLEOTIDE SEQUENCE [LARGE SCALE GENOMIC DNA]</scope>
    <source>
        <strain evidence="2 3">130c</strain>
    </source>
</reference>
<dbReference type="InParanoid" id="A0A078ANQ1"/>
<feature type="compositionally biased region" description="Polar residues" evidence="1">
    <location>
        <begin position="333"/>
        <end position="350"/>
    </location>
</feature>
<name>A0A078ANQ1_STYLE</name>
<keyword evidence="3" id="KW-1185">Reference proteome</keyword>
<dbReference type="AlphaFoldDB" id="A0A078ANQ1"/>